<dbReference type="AlphaFoldDB" id="A0A412N2T5"/>
<proteinExistence type="predicted"/>
<gene>
    <name evidence="1" type="ORF">DWX38_10815</name>
</gene>
<dbReference type="Pfam" id="PF14253">
    <property type="entry name" value="AbiH"/>
    <property type="match status" value="1"/>
</dbReference>
<dbReference type="Proteomes" id="UP000285159">
    <property type="component" value="Unassembled WGS sequence"/>
</dbReference>
<evidence type="ECO:0000313" key="1">
    <source>
        <dbReference type="EMBL" id="RGT32333.1"/>
    </source>
</evidence>
<evidence type="ECO:0008006" key="3">
    <source>
        <dbReference type="Google" id="ProtNLM"/>
    </source>
</evidence>
<evidence type="ECO:0000313" key="2">
    <source>
        <dbReference type="Proteomes" id="UP000285159"/>
    </source>
</evidence>
<protein>
    <recommendedName>
        <fullName evidence="3">Bacteriophage abortive infection AbiH</fullName>
    </recommendedName>
</protein>
<dbReference type="InterPro" id="IPR025935">
    <property type="entry name" value="AbiH"/>
</dbReference>
<organism evidence="1 2">
    <name type="scientific">Bacteroides clarus</name>
    <dbReference type="NCBI Taxonomy" id="626929"/>
    <lineage>
        <taxon>Bacteria</taxon>
        <taxon>Pseudomonadati</taxon>
        <taxon>Bacteroidota</taxon>
        <taxon>Bacteroidia</taxon>
        <taxon>Bacteroidales</taxon>
        <taxon>Bacteroidaceae</taxon>
        <taxon>Bacteroides</taxon>
    </lineage>
</organism>
<dbReference type="EMBL" id="QRWP01000008">
    <property type="protein sequence ID" value="RGT32333.1"/>
    <property type="molecule type" value="Genomic_DNA"/>
</dbReference>
<reference evidence="1 2" key="1">
    <citation type="submission" date="2018-08" db="EMBL/GenBank/DDBJ databases">
        <title>A genome reference for cultivated species of the human gut microbiota.</title>
        <authorList>
            <person name="Zou Y."/>
            <person name="Xue W."/>
            <person name="Luo G."/>
        </authorList>
    </citation>
    <scope>NUCLEOTIDE SEQUENCE [LARGE SCALE GENOMIC DNA]</scope>
    <source>
        <strain evidence="1 2">AF19-1AC</strain>
    </source>
</reference>
<sequence>MNTMNTSITDLYIIGNGFDLHHGINSSYFEYRIWLKKHYEDIYWEIVNTFEVDDESEDYKIKLEERQHPWWKDFENNLGNISLSEIVDNCVFTNYPDFSSEEFRDRDYHAAEIAVELQLSKLVTDIKATFEEWVASLNTPDRSNKILIGDTKTAFFITFNYTNTLETLYDIPSNSICYIHGKAENDEELIIGHNKSWEDLEEMADNTPEPPSDCITPEELEEWYYSQGDYITDQTRQTAIREYLSLQKNTSLIISEHEQLFESFSKVNTIHIYGLSLSDVDLPYIEHLITKVSPECKWEISYYNEAEKKYFIERVKILNIPLEKVSLVRLYDLKISNVLQYKLF</sequence>
<accession>A0A412N2T5</accession>
<comment type="caution">
    <text evidence="1">The sequence shown here is derived from an EMBL/GenBank/DDBJ whole genome shotgun (WGS) entry which is preliminary data.</text>
</comment>
<name>A0A412N2T5_9BACE</name>